<dbReference type="EMBL" id="CACRUL010000015">
    <property type="protein sequence ID" value="VYU12509.1"/>
    <property type="molecule type" value="Genomic_DNA"/>
</dbReference>
<protein>
    <submittedName>
        <fullName evidence="1">HAD-hydrolase YfnB</fullName>
        <ecNumber evidence="1">3.-.-.-</ecNumber>
    </submittedName>
</protein>
<dbReference type="InterPro" id="IPR052550">
    <property type="entry name" value="Pyrimidine_5'-ntase_YjjG"/>
</dbReference>
<accession>A0A6N3CC42</accession>
<dbReference type="PANTHER" id="PTHR47478:SF1">
    <property type="entry name" value="PYRIMIDINE 5'-NUCLEOTIDASE YJJG"/>
    <property type="match status" value="1"/>
</dbReference>
<dbReference type="EC" id="3.-.-.-" evidence="1"/>
<dbReference type="Pfam" id="PF13419">
    <property type="entry name" value="HAD_2"/>
    <property type="match status" value="1"/>
</dbReference>
<dbReference type="AlphaFoldDB" id="A0A6N3CC42"/>
<dbReference type="Gene3D" id="1.10.150.240">
    <property type="entry name" value="Putative phosphatase, domain 2"/>
    <property type="match status" value="1"/>
</dbReference>
<dbReference type="InterPro" id="IPR023198">
    <property type="entry name" value="PGP-like_dom2"/>
</dbReference>
<dbReference type="InterPro" id="IPR011951">
    <property type="entry name" value="HAD-SF_hydro_IA_YjjG/PynA"/>
</dbReference>
<dbReference type="Gene3D" id="3.40.50.1000">
    <property type="entry name" value="HAD superfamily/HAD-like"/>
    <property type="match status" value="1"/>
</dbReference>
<dbReference type="GO" id="GO:0008253">
    <property type="term" value="F:5'-nucleotidase activity"/>
    <property type="evidence" value="ECO:0007669"/>
    <property type="project" value="InterPro"/>
</dbReference>
<dbReference type="NCBIfam" id="TIGR02254">
    <property type="entry name" value="YjjG_YfnB"/>
    <property type="match status" value="1"/>
</dbReference>
<sequence>MTYTFLLFDLDHTLLDFDTAEEVALTQFLQDQGVQDIQAFKDYYKPMNQGLWKDLEQKKISKKDLINSRFAIAFAHFGREVDGEEMALRYQDYISQQGQTFSGAEDLLAKLVKRGYQLYGATNGVTAIQQGRLRQSAITPYFKEIFISEQLGTQKPEVAFYEKIGNLIPGFAKEQALMIGDSLTADIAGGNAAGIDTVWYNPDHKENTSPAVPTYVVSDYQEILAILK</sequence>
<keyword evidence="1" id="KW-0378">Hydrolase</keyword>
<dbReference type="InterPro" id="IPR036412">
    <property type="entry name" value="HAD-like_sf"/>
</dbReference>
<dbReference type="SFLD" id="SFLDS00003">
    <property type="entry name" value="Haloacid_Dehalogenase"/>
    <property type="match status" value="1"/>
</dbReference>
<name>A0A6N3CC42_STROR</name>
<organism evidence="1">
    <name type="scientific">Streptococcus oralis</name>
    <dbReference type="NCBI Taxonomy" id="1303"/>
    <lineage>
        <taxon>Bacteria</taxon>
        <taxon>Bacillati</taxon>
        <taxon>Bacillota</taxon>
        <taxon>Bacilli</taxon>
        <taxon>Lactobacillales</taxon>
        <taxon>Streptococcaceae</taxon>
        <taxon>Streptococcus</taxon>
    </lineage>
</organism>
<gene>
    <name evidence="1" type="primary">yfnB</name>
    <name evidence="1" type="ORF">SRLFYP117_01103</name>
</gene>
<reference evidence="1" key="1">
    <citation type="submission" date="2019-11" db="EMBL/GenBank/DDBJ databases">
        <authorList>
            <person name="Feng L."/>
        </authorList>
    </citation>
    <scope>NUCLEOTIDE SEQUENCE</scope>
    <source>
        <strain evidence="1">SrubneriLFYP117</strain>
    </source>
</reference>
<dbReference type="NCBIfam" id="TIGR01549">
    <property type="entry name" value="HAD-SF-IA-v1"/>
    <property type="match status" value="1"/>
</dbReference>
<dbReference type="SUPFAM" id="SSF56784">
    <property type="entry name" value="HAD-like"/>
    <property type="match status" value="1"/>
</dbReference>
<dbReference type="InterPro" id="IPR006439">
    <property type="entry name" value="HAD-SF_hydro_IA"/>
</dbReference>
<proteinExistence type="predicted"/>
<dbReference type="InterPro" id="IPR041492">
    <property type="entry name" value="HAD_2"/>
</dbReference>
<dbReference type="SFLD" id="SFLDG01129">
    <property type="entry name" value="C1.5:_HAD__Beta-PGM__Phosphata"/>
    <property type="match status" value="1"/>
</dbReference>
<dbReference type="InterPro" id="IPR023214">
    <property type="entry name" value="HAD_sf"/>
</dbReference>
<dbReference type="RefSeq" id="WP_156676846.1">
    <property type="nucleotide sequence ID" value="NZ_CACRUL010000015.1"/>
</dbReference>
<evidence type="ECO:0000313" key="1">
    <source>
        <dbReference type="EMBL" id="VYU12509.1"/>
    </source>
</evidence>
<dbReference type="PANTHER" id="PTHR47478">
    <property type="match status" value="1"/>
</dbReference>